<dbReference type="PROSITE" id="PS50157">
    <property type="entry name" value="ZINC_FINGER_C2H2_2"/>
    <property type="match status" value="1"/>
</dbReference>
<keyword evidence="1" id="KW-0863">Zinc-finger</keyword>
<reference evidence="3 4" key="1">
    <citation type="submission" date="2018-06" db="EMBL/GenBank/DDBJ databases">
        <title>Comparative genomics reveals the genomic features of Rhizophagus irregularis, R. cerebriforme, R. diaphanum and Gigaspora rosea, and their symbiotic lifestyle signature.</title>
        <authorList>
            <person name="Morin E."/>
            <person name="San Clemente H."/>
            <person name="Chen E.C.H."/>
            <person name="De La Providencia I."/>
            <person name="Hainaut M."/>
            <person name="Kuo A."/>
            <person name="Kohler A."/>
            <person name="Murat C."/>
            <person name="Tang N."/>
            <person name="Roy S."/>
            <person name="Loubradou J."/>
            <person name="Henrissat B."/>
            <person name="Grigoriev I.V."/>
            <person name="Corradi N."/>
            <person name="Roux C."/>
            <person name="Martin F.M."/>
        </authorList>
    </citation>
    <scope>NUCLEOTIDE SEQUENCE [LARGE SCALE GENOMIC DNA]</scope>
    <source>
        <strain evidence="3 4">DAOM 194757</strain>
    </source>
</reference>
<dbReference type="OrthoDB" id="2687259at2759"/>
<protein>
    <recommendedName>
        <fullName evidence="2">C2H2-type domain-containing protein</fullName>
    </recommendedName>
</protein>
<evidence type="ECO:0000313" key="3">
    <source>
        <dbReference type="EMBL" id="RIB25430.1"/>
    </source>
</evidence>
<sequence length="699" mass="81592">MCWQCEHCNREFSKSLALTQHVSQKHPHLQSSPNQEVSNEQVDVDIWDLPEDYPNYDSSEYGSEYMERSASSVEHFFMEAELHQINNMTQGDASQNTSNVSDIEDHEDISFATESYEIGLEDYEGASFNEAFQDLYHPRTVEWPNVAYLEFFEIFNKYQLSNSAGDAFITFFNKFSNLDISLLPPRKEFLDDTIVPYMMFKEVSVKTFQNIEYVFYYRSLIKTIKSLLMIDSINQSLVLQYEDKKERSLPEVFVDSFQAHCEGPELHFVVRGDIITFIPHISIDMVEADKDDLNNTNLTEIIPRTPDTMKQAINSGKDKDYSIHSEKNAFWEIRYTIVSDRMHALDFGLFKYMLDYTKELLYEQCGGQVFQTFEQRLISIPRYRGLKIIKNISDITHTIADELRNLMKIIIFAFDNLYDGYKKPGISNKRTSFRIGPKNSLKYFQNTTQLTGLQLLKLHAWCYHIVPAVEEYGSINSMTTKTYETLHKDYIKIFYRMSNKKDYMKQILKTVKRQKLTEKGAQKKYRKAKGFGKFLWSLSLDELDDFLENNKNNMTLLQIEGFQNLLTGLDEFFEEESATSINDDNRIELFSSASLESTDIIRATSSFHRSPMFSNVIVNGSNEEEEIKWYGLSNIINEILSIEVLLILKFCQANKELLEFALVHWYEEDGELWGCSKLKLLKHYSCIPLESLNRTVHII</sequence>
<dbReference type="STRING" id="44941.A0A397VSA3"/>
<evidence type="ECO:0000256" key="1">
    <source>
        <dbReference type="PROSITE-ProRule" id="PRU00042"/>
    </source>
</evidence>
<keyword evidence="1" id="KW-0862">Zinc</keyword>
<gene>
    <name evidence="3" type="ORF">C2G38_2165956</name>
</gene>
<dbReference type="Proteomes" id="UP000266673">
    <property type="component" value="Unassembled WGS sequence"/>
</dbReference>
<comment type="caution">
    <text evidence="3">The sequence shown here is derived from an EMBL/GenBank/DDBJ whole genome shotgun (WGS) entry which is preliminary data.</text>
</comment>
<name>A0A397VSA3_9GLOM</name>
<keyword evidence="4" id="KW-1185">Reference proteome</keyword>
<keyword evidence="1" id="KW-0479">Metal-binding</keyword>
<evidence type="ECO:0000313" key="4">
    <source>
        <dbReference type="Proteomes" id="UP000266673"/>
    </source>
</evidence>
<proteinExistence type="predicted"/>
<dbReference type="PROSITE" id="PS00028">
    <property type="entry name" value="ZINC_FINGER_C2H2_1"/>
    <property type="match status" value="1"/>
</dbReference>
<accession>A0A397VSA3</accession>
<feature type="domain" description="C2H2-type" evidence="2">
    <location>
        <begin position="3"/>
        <end position="33"/>
    </location>
</feature>
<evidence type="ECO:0000259" key="2">
    <source>
        <dbReference type="PROSITE" id="PS50157"/>
    </source>
</evidence>
<organism evidence="3 4">
    <name type="scientific">Gigaspora rosea</name>
    <dbReference type="NCBI Taxonomy" id="44941"/>
    <lineage>
        <taxon>Eukaryota</taxon>
        <taxon>Fungi</taxon>
        <taxon>Fungi incertae sedis</taxon>
        <taxon>Mucoromycota</taxon>
        <taxon>Glomeromycotina</taxon>
        <taxon>Glomeromycetes</taxon>
        <taxon>Diversisporales</taxon>
        <taxon>Gigasporaceae</taxon>
        <taxon>Gigaspora</taxon>
    </lineage>
</organism>
<dbReference type="AlphaFoldDB" id="A0A397VSA3"/>
<dbReference type="InterPro" id="IPR013087">
    <property type="entry name" value="Znf_C2H2_type"/>
</dbReference>
<dbReference type="EMBL" id="QKWP01000175">
    <property type="protein sequence ID" value="RIB25430.1"/>
    <property type="molecule type" value="Genomic_DNA"/>
</dbReference>
<dbReference type="GO" id="GO:0008270">
    <property type="term" value="F:zinc ion binding"/>
    <property type="evidence" value="ECO:0007669"/>
    <property type="project" value="UniProtKB-KW"/>
</dbReference>